<keyword evidence="3 7" id="KW-0812">Transmembrane</keyword>
<protein>
    <submittedName>
        <fullName evidence="8">/ CDC50 family protein, LEM3 family</fullName>
    </submittedName>
</protein>
<evidence type="ECO:0000313" key="9">
    <source>
        <dbReference type="Proteomes" id="UP000053660"/>
    </source>
</evidence>
<dbReference type="EMBL" id="KN551761">
    <property type="protein sequence ID" value="KHJ91849.1"/>
    <property type="molecule type" value="Genomic_DNA"/>
</dbReference>
<comment type="similarity">
    <text evidence="2 6">Belongs to the CDC50/LEM3 family.</text>
</comment>
<keyword evidence="9" id="KW-1185">Reference proteome</keyword>
<evidence type="ECO:0000256" key="5">
    <source>
        <dbReference type="ARBA" id="ARBA00023136"/>
    </source>
</evidence>
<evidence type="ECO:0000256" key="7">
    <source>
        <dbReference type="SAM" id="Phobius"/>
    </source>
</evidence>
<evidence type="ECO:0000256" key="3">
    <source>
        <dbReference type="ARBA" id="ARBA00022692"/>
    </source>
</evidence>
<evidence type="ECO:0000256" key="2">
    <source>
        <dbReference type="ARBA" id="ARBA00009457"/>
    </source>
</evidence>
<dbReference type="PANTHER" id="PTHR10926">
    <property type="entry name" value="CELL CYCLE CONTROL PROTEIN 50"/>
    <property type="match status" value="1"/>
</dbReference>
<dbReference type="Pfam" id="PF03381">
    <property type="entry name" value="CDC50"/>
    <property type="match status" value="1"/>
</dbReference>
<dbReference type="Proteomes" id="UP000053660">
    <property type="component" value="Unassembled WGS sequence"/>
</dbReference>
<comment type="subcellular location">
    <subcellularLocation>
        <location evidence="1">Membrane</location>
    </subcellularLocation>
</comment>
<proteinExistence type="inferred from homology"/>
<feature type="transmembrane region" description="Helical" evidence="7">
    <location>
        <begin position="232"/>
        <end position="254"/>
    </location>
</feature>
<name>A0A0B1T3N0_OESDE</name>
<dbReference type="PANTHER" id="PTHR10926:SF23">
    <property type="entry name" value="CELL CYCLE CONTROL PROTEIN 50A"/>
    <property type="match status" value="1"/>
</dbReference>
<organism evidence="8 9">
    <name type="scientific">Oesophagostomum dentatum</name>
    <name type="common">Nodular worm</name>
    <dbReference type="NCBI Taxonomy" id="61180"/>
    <lineage>
        <taxon>Eukaryota</taxon>
        <taxon>Metazoa</taxon>
        <taxon>Ecdysozoa</taxon>
        <taxon>Nematoda</taxon>
        <taxon>Chromadorea</taxon>
        <taxon>Rhabditida</taxon>
        <taxon>Rhabditina</taxon>
        <taxon>Rhabditomorpha</taxon>
        <taxon>Strongyloidea</taxon>
        <taxon>Strongylidae</taxon>
        <taxon>Oesophagostomum</taxon>
    </lineage>
</organism>
<dbReference type="GO" id="GO:0005783">
    <property type="term" value="C:endoplasmic reticulum"/>
    <property type="evidence" value="ECO:0007669"/>
    <property type="project" value="TreeGrafter"/>
</dbReference>
<sequence>MFRPEEGSLSQKLVNKQFFEFAPTTILSKGDIKFYYGLHQFYQNNRLYVNSRNDLQLIGNLDEVSDCKPLDQVPDTNLTYAPCGFVANSMFNDTFQLLYHGAQGGSEEVPFTTRTMIPDLVKKRKFRNPKPVENETLCDAFVNTVRPPWWQKDICRLGANIPGVGVGFENVDFMIWMQTAALPNFRKLYRILDRDRSHGNTCVFVDYPATWKGAEKSFIITRESWIGPRKDFLVIAYIAVGVFLLLVSILFVVIHIRQRMLERRSES</sequence>
<dbReference type="GO" id="GO:0005794">
    <property type="term" value="C:Golgi apparatus"/>
    <property type="evidence" value="ECO:0007669"/>
    <property type="project" value="TreeGrafter"/>
</dbReference>
<accession>A0A0B1T3N0</accession>
<evidence type="ECO:0000313" key="8">
    <source>
        <dbReference type="EMBL" id="KHJ91849.1"/>
    </source>
</evidence>
<reference evidence="8 9" key="1">
    <citation type="submission" date="2014-03" db="EMBL/GenBank/DDBJ databases">
        <title>Draft genome of the hookworm Oesophagostomum dentatum.</title>
        <authorList>
            <person name="Mitreva M."/>
        </authorList>
    </citation>
    <scope>NUCLEOTIDE SEQUENCE [LARGE SCALE GENOMIC DNA]</scope>
    <source>
        <strain evidence="8 9">OD-Hann</strain>
    </source>
</reference>
<evidence type="ECO:0000256" key="4">
    <source>
        <dbReference type="ARBA" id="ARBA00022989"/>
    </source>
</evidence>
<evidence type="ECO:0000256" key="1">
    <source>
        <dbReference type="ARBA" id="ARBA00004370"/>
    </source>
</evidence>
<dbReference type="PIRSF" id="PIRSF015840">
    <property type="entry name" value="DUF284_TM_euk"/>
    <property type="match status" value="1"/>
</dbReference>
<evidence type="ECO:0000256" key="6">
    <source>
        <dbReference type="PIRNR" id="PIRNR015840"/>
    </source>
</evidence>
<dbReference type="OrthoDB" id="340608at2759"/>
<keyword evidence="4 7" id="KW-1133">Transmembrane helix</keyword>
<dbReference type="InterPro" id="IPR005045">
    <property type="entry name" value="CDC50/LEM3_fam"/>
</dbReference>
<dbReference type="AlphaFoldDB" id="A0A0B1T3N0"/>
<gene>
    <name evidence="8" type="ORF">OESDEN_08273</name>
</gene>
<dbReference type="GO" id="GO:0005886">
    <property type="term" value="C:plasma membrane"/>
    <property type="evidence" value="ECO:0007669"/>
    <property type="project" value="TreeGrafter"/>
</dbReference>
<keyword evidence="5 6" id="KW-0472">Membrane</keyword>